<protein>
    <submittedName>
        <fullName evidence="3">Putative metal-binding membrane protein</fullName>
    </submittedName>
</protein>
<comment type="caution">
    <text evidence="3">The sequence shown here is derived from an EMBL/GenBank/DDBJ whole genome shotgun (WGS) entry which is preliminary data.</text>
</comment>
<accession>A0A2S4M203</accession>
<evidence type="ECO:0000256" key="1">
    <source>
        <dbReference type="SAM" id="Phobius"/>
    </source>
</evidence>
<dbReference type="EMBL" id="PQGA01000013">
    <property type="protein sequence ID" value="POR48731.1"/>
    <property type="molecule type" value="Genomic_DNA"/>
</dbReference>
<feature type="chain" id="PRO_5015782606" evidence="2">
    <location>
        <begin position="20"/>
        <end position="248"/>
    </location>
</feature>
<organism evidence="3 4">
    <name type="scientific">Paraburkholderia eburnea</name>
    <dbReference type="NCBI Taxonomy" id="1189126"/>
    <lineage>
        <taxon>Bacteria</taxon>
        <taxon>Pseudomonadati</taxon>
        <taxon>Pseudomonadota</taxon>
        <taxon>Betaproteobacteria</taxon>
        <taxon>Burkholderiales</taxon>
        <taxon>Burkholderiaceae</taxon>
        <taxon>Paraburkholderia</taxon>
    </lineage>
</organism>
<dbReference type="OrthoDB" id="980055at2"/>
<keyword evidence="4" id="KW-1185">Reference proteome</keyword>
<dbReference type="AlphaFoldDB" id="A0A2S4M203"/>
<feature type="transmembrane region" description="Helical" evidence="1">
    <location>
        <begin position="132"/>
        <end position="153"/>
    </location>
</feature>
<name>A0A2S4M203_9BURK</name>
<dbReference type="Proteomes" id="UP000237381">
    <property type="component" value="Unassembled WGS sequence"/>
</dbReference>
<keyword evidence="2" id="KW-0732">Signal</keyword>
<dbReference type="InterPro" id="IPR018688">
    <property type="entry name" value="PpoB2-like"/>
</dbReference>
<keyword evidence="1" id="KW-1133">Transmembrane helix</keyword>
<feature type="transmembrane region" description="Helical" evidence="1">
    <location>
        <begin position="228"/>
        <end position="245"/>
    </location>
</feature>
<reference evidence="3 4" key="1">
    <citation type="submission" date="2018-01" db="EMBL/GenBank/DDBJ databases">
        <title>Genomic Encyclopedia of Type Strains, Phase III (KMG-III): the genomes of soil and plant-associated and newly described type strains.</title>
        <authorList>
            <person name="Whitman W."/>
        </authorList>
    </citation>
    <scope>NUCLEOTIDE SEQUENCE [LARGE SCALE GENOMIC DNA]</scope>
    <source>
        <strain evidence="3 4">JCM 18070</strain>
    </source>
</reference>
<proteinExistence type="predicted"/>
<dbReference type="Pfam" id="PF09948">
    <property type="entry name" value="PpoB2"/>
    <property type="match status" value="1"/>
</dbReference>
<keyword evidence="1" id="KW-0812">Transmembrane</keyword>
<dbReference type="RefSeq" id="WP_103706133.1">
    <property type="nucleotide sequence ID" value="NZ_PQGA01000013.1"/>
</dbReference>
<keyword evidence="1" id="KW-0472">Membrane</keyword>
<evidence type="ECO:0000313" key="4">
    <source>
        <dbReference type="Proteomes" id="UP000237381"/>
    </source>
</evidence>
<evidence type="ECO:0000313" key="3">
    <source>
        <dbReference type="EMBL" id="POR48731.1"/>
    </source>
</evidence>
<evidence type="ECO:0000256" key="2">
    <source>
        <dbReference type="SAM" id="SignalP"/>
    </source>
</evidence>
<gene>
    <name evidence="3" type="ORF">B0G62_11316</name>
</gene>
<feature type="transmembrane region" description="Helical" evidence="1">
    <location>
        <begin position="59"/>
        <end position="79"/>
    </location>
</feature>
<feature type="transmembrane region" description="Helical" evidence="1">
    <location>
        <begin position="91"/>
        <end position="112"/>
    </location>
</feature>
<sequence length="248" mass="26069">MIFAIGAALLFAASATVTALRFTSMAAMSGTPMPGGWTLSAAWLPLCGRTWLQTAASFVSMWATMTPAMMLPALAAMLWRERSTLTIRSGWLIILSALGYFSAWILAGALLFPMGAMLASLEIRVPSIARAAPLAAGCVVIVAGVLQCTAWKVNRLHACHSMRQCPMTSPTDALSALRIGMRFAVLCASCCGNWMAVLLATGVMEREATLIVSAAIAIERVAAARGRLVRLVGVTSIAAGVLLIARAI</sequence>
<feature type="signal peptide" evidence="2">
    <location>
        <begin position="1"/>
        <end position="19"/>
    </location>
</feature>